<organism evidence="3 4">
    <name type="scientific">Capsella rubella</name>
    <dbReference type="NCBI Taxonomy" id="81985"/>
    <lineage>
        <taxon>Eukaryota</taxon>
        <taxon>Viridiplantae</taxon>
        <taxon>Streptophyta</taxon>
        <taxon>Embryophyta</taxon>
        <taxon>Tracheophyta</taxon>
        <taxon>Spermatophyta</taxon>
        <taxon>Magnoliopsida</taxon>
        <taxon>eudicotyledons</taxon>
        <taxon>Gunneridae</taxon>
        <taxon>Pentapetalae</taxon>
        <taxon>rosids</taxon>
        <taxon>malvids</taxon>
        <taxon>Brassicales</taxon>
        <taxon>Brassicaceae</taxon>
        <taxon>Camelineae</taxon>
        <taxon>Capsella</taxon>
    </lineage>
</organism>
<dbReference type="GO" id="GO:0019509">
    <property type="term" value="P:L-methionine salvage from methylthioadenosine"/>
    <property type="evidence" value="ECO:0007669"/>
    <property type="project" value="InterPro"/>
</dbReference>
<gene>
    <name evidence="3" type="ORF">CARUB_v10005503mg</name>
</gene>
<sequence length="214" mass="23132">MAPPHGDGSSDMGIPLPAQSDSTRPISTVVFVIAMQAEALPLVNKFGLSEATDSPLGKGLPWVLYHGVHNDLRINVVCPGRDAALGIDSVGTVPASLITFASIQALQPDIIVNAGTCGGFKVKGANIGDVFLVSDVVFHDRRIPIPMFDLYGVGLRQAFSTPNLLKELSMKVFSRLKMQLGSVNYFSFSQIMGCFRLAGYLLVTRWICPRKMNH</sequence>
<dbReference type="PANTHER" id="PTHR46994">
    <property type="entry name" value="5'-METHYLTHIOADENOSINE/S-ADENOSYLHOMOCYSTEINE NUCLEOSIDASE 1"/>
    <property type="match status" value="1"/>
</dbReference>
<dbReference type="GO" id="GO:0009116">
    <property type="term" value="P:nucleoside metabolic process"/>
    <property type="evidence" value="ECO:0007669"/>
    <property type="project" value="InterPro"/>
</dbReference>
<dbReference type="Gene3D" id="3.40.50.1580">
    <property type="entry name" value="Nucleoside phosphorylase domain"/>
    <property type="match status" value="1"/>
</dbReference>
<dbReference type="PANTHER" id="PTHR46994:SF1">
    <property type="entry name" value="5'-METHYLTHIOADENOSINE NUCLEOSIDASE"/>
    <property type="match status" value="1"/>
</dbReference>
<dbReference type="InterPro" id="IPR035994">
    <property type="entry name" value="Nucleoside_phosphorylase_sf"/>
</dbReference>
<accession>R0GK26</accession>
<proteinExistence type="predicted"/>
<protein>
    <recommendedName>
        <fullName evidence="2">Nucleoside phosphorylase domain-containing protein</fullName>
    </recommendedName>
</protein>
<feature type="region of interest" description="Disordered" evidence="1">
    <location>
        <begin position="1"/>
        <end position="20"/>
    </location>
</feature>
<dbReference type="SUPFAM" id="SSF53167">
    <property type="entry name" value="Purine and uridine phosphorylases"/>
    <property type="match status" value="1"/>
</dbReference>
<dbReference type="Pfam" id="PF01048">
    <property type="entry name" value="PNP_UDP_1"/>
    <property type="match status" value="1"/>
</dbReference>
<dbReference type="GO" id="GO:0008930">
    <property type="term" value="F:methylthioadenosine nucleosidase activity"/>
    <property type="evidence" value="ECO:0007669"/>
    <property type="project" value="InterPro"/>
</dbReference>
<evidence type="ECO:0000259" key="2">
    <source>
        <dbReference type="Pfam" id="PF01048"/>
    </source>
</evidence>
<dbReference type="InterPro" id="IPR000845">
    <property type="entry name" value="Nucleoside_phosphorylase_d"/>
</dbReference>
<evidence type="ECO:0000313" key="4">
    <source>
        <dbReference type="Proteomes" id="UP000029121"/>
    </source>
</evidence>
<name>R0GK26_9BRAS</name>
<dbReference type="EMBL" id="KB870811">
    <property type="protein sequence ID" value="EOA17229.1"/>
    <property type="molecule type" value="Genomic_DNA"/>
</dbReference>
<dbReference type="Proteomes" id="UP000029121">
    <property type="component" value="Unassembled WGS sequence"/>
</dbReference>
<dbReference type="InterPro" id="IPR044580">
    <property type="entry name" value="MTAN"/>
</dbReference>
<keyword evidence="4" id="KW-1185">Reference proteome</keyword>
<evidence type="ECO:0000256" key="1">
    <source>
        <dbReference type="SAM" id="MobiDB-lite"/>
    </source>
</evidence>
<reference evidence="4" key="1">
    <citation type="journal article" date="2013" name="Nat. Genet.">
        <title>The Capsella rubella genome and the genomic consequences of rapid mating system evolution.</title>
        <authorList>
            <person name="Slotte T."/>
            <person name="Hazzouri K.M."/>
            <person name="Agren J.A."/>
            <person name="Koenig D."/>
            <person name="Maumus F."/>
            <person name="Guo Y.L."/>
            <person name="Steige K."/>
            <person name="Platts A.E."/>
            <person name="Escobar J.S."/>
            <person name="Newman L.K."/>
            <person name="Wang W."/>
            <person name="Mandakova T."/>
            <person name="Vello E."/>
            <person name="Smith L.M."/>
            <person name="Henz S.R."/>
            <person name="Steffen J."/>
            <person name="Takuno S."/>
            <person name="Brandvain Y."/>
            <person name="Coop G."/>
            <person name="Andolfatto P."/>
            <person name="Hu T.T."/>
            <person name="Blanchette M."/>
            <person name="Clark R.M."/>
            <person name="Quesneville H."/>
            <person name="Nordborg M."/>
            <person name="Gaut B.S."/>
            <person name="Lysak M.A."/>
            <person name="Jenkins J."/>
            <person name="Grimwood J."/>
            <person name="Chapman J."/>
            <person name="Prochnik S."/>
            <person name="Shu S."/>
            <person name="Rokhsar D."/>
            <person name="Schmutz J."/>
            <person name="Weigel D."/>
            <person name="Wright S.I."/>
        </authorList>
    </citation>
    <scope>NUCLEOTIDE SEQUENCE [LARGE SCALE GENOMIC DNA]</scope>
    <source>
        <strain evidence="4">cv. Monte Gargano</strain>
    </source>
</reference>
<dbReference type="AlphaFoldDB" id="R0GK26"/>
<evidence type="ECO:0000313" key="3">
    <source>
        <dbReference type="EMBL" id="EOA17229.1"/>
    </source>
</evidence>
<feature type="domain" description="Nucleoside phosphorylase" evidence="2">
    <location>
        <begin position="29"/>
        <end position="170"/>
    </location>
</feature>